<gene>
    <name evidence="12" type="ORF">SAMN04489725_10457</name>
</gene>
<evidence type="ECO:0000256" key="6">
    <source>
        <dbReference type="ARBA" id="ARBA00022500"/>
    </source>
</evidence>
<dbReference type="GO" id="GO:0071978">
    <property type="term" value="P:bacterial-type flagellum-dependent swarming motility"/>
    <property type="evidence" value="ECO:0007669"/>
    <property type="project" value="TreeGrafter"/>
</dbReference>
<dbReference type="CDD" id="cd17908">
    <property type="entry name" value="FliM"/>
    <property type="match status" value="1"/>
</dbReference>
<dbReference type="PIRSF" id="PIRSF002888">
    <property type="entry name" value="FliM"/>
    <property type="match status" value="1"/>
</dbReference>
<dbReference type="GO" id="GO:0050918">
    <property type="term" value="P:positive chemotaxis"/>
    <property type="evidence" value="ECO:0007669"/>
    <property type="project" value="TreeGrafter"/>
</dbReference>
<evidence type="ECO:0000256" key="10">
    <source>
        <dbReference type="NCBIfam" id="TIGR01397"/>
    </source>
</evidence>
<evidence type="ECO:0000256" key="9">
    <source>
        <dbReference type="ARBA" id="ARBA00023143"/>
    </source>
</evidence>
<dbReference type="PANTHER" id="PTHR30034">
    <property type="entry name" value="FLAGELLAR MOTOR SWITCH PROTEIN FLIM"/>
    <property type="match status" value="1"/>
</dbReference>
<name>A0A1H2SI69_9BACL</name>
<dbReference type="SUPFAM" id="SSF101801">
    <property type="entry name" value="Surface presentation of antigens (SPOA)"/>
    <property type="match status" value="1"/>
</dbReference>
<dbReference type="RefSeq" id="WP_074692268.1">
    <property type="nucleotide sequence ID" value="NZ_FNOJ01000004.1"/>
</dbReference>
<keyword evidence="8" id="KW-0472">Membrane</keyword>
<evidence type="ECO:0000259" key="11">
    <source>
        <dbReference type="Pfam" id="PF01052"/>
    </source>
</evidence>
<dbReference type="GO" id="GO:0009425">
    <property type="term" value="C:bacterial-type flagellum basal body"/>
    <property type="evidence" value="ECO:0007669"/>
    <property type="project" value="UniProtKB-SubCell"/>
</dbReference>
<evidence type="ECO:0000256" key="8">
    <source>
        <dbReference type="ARBA" id="ARBA00023136"/>
    </source>
</evidence>
<dbReference type="EMBL" id="FNOJ01000004">
    <property type="protein sequence ID" value="SDW30759.1"/>
    <property type="molecule type" value="Genomic_DNA"/>
</dbReference>
<dbReference type="Pfam" id="PF01052">
    <property type="entry name" value="FliMN_C"/>
    <property type="match status" value="1"/>
</dbReference>
<dbReference type="NCBIfam" id="TIGR01397">
    <property type="entry name" value="fliM_switch"/>
    <property type="match status" value="1"/>
</dbReference>
<dbReference type="SUPFAM" id="SSF103039">
    <property type="entry name" value="CheC-like"/>
    <property type="match status" value="1"/>
</dbReference>
<dbReference type="InterPro" id="IPR001543">
    <property type="entry name" value="FliN-like_C"/>
</dbReference>
<evidence type="ECO:0000256" key="3">
    <source>
        <dbReference type="ARBA" id="ARBA00011049"/>
    </source>
</evidence>
<keyword evidence="5" id="KW-1003">Cell membrane</keyword>
<keyword evidence="13" id="KW-1185">Reference proteome</keyword>
<evidence type="ECO:0000313" key="12">
    <source>
        <dbReference type="EMBL" id="SDW30759.1"/>
    </source>
</evidence>
<dbReference type="AlphaFoldDB" id="A0A1H2SI69"/>
<dbReference type="InterPro" id="IPR036429">
    <property type="entry name" value="SpoA-like_sf"/>
</dbReference>
<reference evidence="13" key="1">
    <citation type="submission" date="2016-10" db="EMBL/GenBank/DDBJ databases">
        <authorList>
            <person name="Varghese N."/>
        </authorList>
    </citation>
    <scope>NUCLEOTIDE SEQUENCE [LARGE SCALE GENOMIC DNA]</scope>
    <source>
        <strain evidence="13">DSM 12489</strain>
    </source>
</reference>
<dbReference type="PANTHER" id="PTHR30034:SF6">
    <property type="entry name" value="YOP PROTEINS TRANSLOCATION PROTEIN Q"/>
    <property type="match status" value="1"/>
</dbReference>
<keyword evidence="9" id="KW-0975">Bacterial flagellum</keyword>
<evidence type="ECO:0000256" key="2">
    <source>
        <dbReference type="ARBA" id="ARBA00004202"/>
    </source>
</evidence>
<comment type="subcellular location">
    <subcellularLocation>
        <location evidence="1">Bacterial flagellum basal body</location>
    </subcellularLocation>
    <subcellularLocation>
        <location evidence="2">Cell membrane</location>
        <topology evidence="2">Peripheral membrane protein</topology>
    </subcellularLocation>
</comment>
<keyword evidence="12" id="KW-0966">Cell projection</keyword>
<organism evidence="12 13">
    <name type="scientific">Alicyclobacillus hesperidum</name>
    <dbReference type="NCBI Taxonomy" id="89784"/>
    <lineage>
        <taxon>Bacteria</taxon>
        <taxon>Bacillati</taxon>
        <taxon>Bacillota</taxon>
        <taxon>Bacilli</taxon>
        <taxon>Bacillales</taxon>
        <taxon>Alicyclobacillaceae</taxon>
        <taxon>Alicyclobacillus</taxon>
    </lineage>
</organism>
<dbReference type="InterPro" id="IPR028976">
    <property type="entry name" value="CheC-like_sf"/>
</dbReference>
<dbReference type="InterPro" id="IPR001689">
    <property type="entry name" value="Flag_FliM"/>
</dbReference>
<keyword evidence="7" id="KW-0283">Flagellar rotation</keyword>
<dbReference type="Gene3D" id="2.30.330.10">
    <property type="entry name" value="SpoA-like"/>
    <property type="match status" value="1"/>
</dbReference>
<accession>A0A1H2SI69</accession>
<evidence type="ECO:0000256" key="5">
    <source>
        <dbReference type="ARBA" id="ARBA00022475"/>
    </source>
</evidence>
<dbReference type="GO" id="GO:0005886">
    <property type="term" value="C:plasma membrane"/>
    <property type="evidence" value="ECO:0007669"/>
    <property type="project" value="UniProtKB-SubCell"/>
</dbReference>
<dbReference type="GO" id="GO:0003774">
    <property type="term" value="F:cytoskeletal motor activity"/>
    <property type="evidence" value="ECO:0007669"/>
    <property type="project" value="InterPro"/>
</dbReference>
<evidence type="ECO:0000256" key="1">
    <source>
        <dbReference type="ARBA" id="ARBA00004117"/>
    </source>
</evidence>
<dbReference type="PRINTS" id="PR00955">
    <property type="entry name" value="FLGMOTORFLIM"/>
</dbReference>
<protein>
    <recommendedName>
        <fullName evidence="4 10">Flagellar motor switch protein FliM</fullName>
    </recommendedName>
</protein>
<dbReference type="Pfam" id="PF02154">
    <property type="entry name" value="FliM"/>
    <property type="match status" value="1"/>
</dbReference>
<evidence type="ECO:0000313" key="13">
    <source>
        <dbReference type="Proteomes" id="UP000182589"/>
    </source>
</evidence>
<dbReference type="STRING" id="89784.SAMN04489725_10457"/>
<evidence type="ECO:0000256" key="4">
    <source>
        <dbReference type="ARBA" id="ARBA00021898"/>
    </source>
</evidence>
<evidence type="ECO:0000256" key="7">
    <source>
        <dbReference type="ARBA" id="ARBA00022779"/>
    </source>
</evidence>
<keyword evidence="12" id="KW-0282">Flagellum</keyword>
<proteinExistence type="inferred from homology"/>
<sequence length="331" mass="37452">MSEVLSQSEIDALLSAIKSGEIDTAAMRNEQETVRVRSYDFRRAMRFSKDHLRVLRRMHEHFCRMLTTHLSGQLRSVPQIQVESVDQVPYEEFIRSVPVLTVLQLFEMSPLEGRIVLEMNPQVVFAMLDKYMGGDSTGPYRERELTDIEVTLLRRLFEPMSSILAEAWSGVAALEPAFVSFESNPQFLQLTTPNETVLVVTMSVRVGDTSGLINLCIPHATVEPVIPMLSNRYYMDPGRHAQGLRRADERIEARVLGVPVDVRVQVGDTTLKMSEILDLAVGDTIVLRQSIRDPALVYVDGTPAFWASIGKKNRMYAVKIVREWGADIDRE</sequence>
<dbReference type="Proteomes" id="UP000182589">
    <property type="component" value="Unassembled WGS sequence"/>
</dbReference>
<dbReference type="Gene3D" id="3.40.1550.10">
    <property type="entry name" value="CheC-like"/>
    <property type="match status" value="1"/>
</dbReference>
<keyword evidence="6" id="KW-0145">Chemotaxis</keyword>
<feature type="domain" description="Flagellar motor switch protein FliN-like C-terminal" evidence="11">
    <location>
        <begin position="254"/>
        <end position="322"/>
    </location>
</feature>
<keyword evidence="12" id="KW-0969">Cilium</keyword>
<comment type="similarity">
    <text evidence="3">Belongs to the FliM family.</text>
</comment>